<gene>
    <name evidence="12" type="ORF">B0J12DRAFT_769653</name>
</gene>
<feature type="transmembrane region" description="Helical" evidence="10">
    <location>
        <begin position="1206"/>
        <end position="1228"/>
    </location>
</feature>
<feature type="domain" description="ABC transporter" evidence="11">
    <location>
        <begin position="759"/>
        <end position="1002"/>
    </location>
</feature>
<evidence type="ECO:0000256" key="6">
    <source>
        <dbReference type="ARBA" id="ARBA00022840"/>
    </source>
</evidence>
<feature type="transmembrane region" description="Helical" evidence="10">
    <location>
        <begin position="428"/>
        <end position="450"/>
    </location>
</feature>
<dbReference type="Pfam" id="PF00005">
    <property type="entry name" value="ABC_tran"/>
    <property type="match status" value="2"/>
</dbReference>
<dbReference type="Pfam" id="PF06422">
    <property type="entry name" value="PDR_CDR"/>
    <property type="match status" value="1"/>
</dbReference>
<feature type="transmembrane region" description="Helical" evidence="10">
    <location>
        <begin position="1117"/>
        <end position="1136"/>
    </location>
</feature>
<feature type="domain" description="ABC transporter" evidence="11">
    <location>
        <begin position="89"/>
        <end position="333"/>
    </location>
</feature>
<keyword evidence="6" id="KW-0067">ATP-binding</keyword>
<evidence type="ECO:0000256" key="2">
    <source>
        <dbReference type="ARBA" id="ARBA00006012"/>
    </source>
</evidence>
<comment type="caution">
    <text evidence="12">The sequence shown here is derived from an EMBL/GenBank/DDBJ whole genome shotgun (WGS) entry which is preliminary data.</text>
</comment>
<comment type="similarity">
    <text evidence="2">Belongs to the ABC transporter superfamily. ABCG family. PDR (TC 3.A.1.205) subfamily.</text>
</comment>
<name>A0ABQ8GPL5_9PEZI</name>
<dbReference type="SUPFAM" id="SSF52540">
    <property type="entry name" value="P-loop containing nucleoside triphosphate hydrolases"/>
    <property type="match status" value="2"/>
</dbReference>
<comment type="subcellular location">
    <subcellularLocation>
        <location evidence="1">Membrane</location>
        <topology evidence="1">Multi-pass membrane protein</topology>
    </subcellularLocation>
</comment>
<feature type="transmembrane region" description="Helical" evidence="10">
    <location>
        <begin position="1148"/>
        <end position="1168"/>
    </location>
</feature>
<dbReference type="Proteomes" id="UP000774617">
    <property type="component" value="Unassembled WGS sequence"/>
</dbReference>
<protein>
    <submittedName>
        <fullName evidence="12">ABC-2 type transporter-domain-containing protein</fullName>
    </submittedName>
</protein>
<feature type="transmembrane region" description="Helical" evidence="10">
    <location>
        <begin position="681"/>
        <end position="699"/>
    </location>
</feature>
<keyword evidence="13" id="KW-1185">Reference proteome</keyword>
<dbReference type="Gene3D" id="3.40.50.300">
    <property type="entry name" value="P-loop containing nucleotide triphosphate hydrolases"/>
    <property type="match status" value="2"/>
</dbReference>
<dbReference type="EMBL" id="JAGTJR010000005">
    <property type="protein sequence ID" value="KAH7060548.1"/>
    <property type="molecule type" value="Genomic_DNA"/>
</dbReference>
<dbReference type="InterPro" id="IPR013525">
    <property type="entry name" value="ABC2_TM"/>
</dbReference>
<feature type="transmembrane region" description="Helical" evidence="10">
    <location>
        <begin position="537"/>
        <end position="558"/>
    </location>
</feature>
<dbReference type="InterPro" id="IPR003593">
    <property type="entry name" value="AAA+_ATPase"/>
</dbReference>
<evidence type="ECO:0000256" key="5">
    <source>
        <dbReference type="ARBA" id="ARBA00022741"/>
    </source>
</evidence>
<feature type="compositionally biased region" description="Polar residues" evidence="9">
    <location>
        <begin position="17"/>
        <end position="31"/>
    </location>
</feature>
<feature type="transmembrane region" description="Helical" evidence="10">
    <location>
        <begin position="1234"/>
        <end position="1252"/>
    </location>
</feature>
<evidence type="ECO:0000256" key="1">
    <source>
        <dbReference type="ARBA" id="ARBA00004141"/>
    </source>
</evidence>
<feature type="transmembrane region" description="Helical" evidence="10">
    <location>
        <begin position="1356"/>
        <end position="1375"/>
    </location>
</feature>
<keyword evidence="8 10" id="KW-0472">Membrane</keyword>
<keyword evidence="5" id="KW-0547">Nucleotide-binding</keyword>
<evidence type="ECO:0000256" key="8">
    <source>
        <dbReference type="ARBA" id="ARBA00023136"/>
    </source>
</evidence>
<dbReference type="SMART" id="SM00382">
    <property type="entry name" value="AAA"/>
    <property type="match status" value="2"/>
</dbReference>
<keyword evidence="3" id="KW-0813">Transport</keyword>
<sequence>MGPGPRIFTPGAEVSSLEDSLSTSPPKSQIDTPPHSEGPQFDRTAWVEAFIKARKSSDTALPALGFAFHQFTVRGNGQTFQSTVANAVVHALAKFFRQPGKETDVLLDLEGVLNAGESLLVLGPQGSGCSTFLRTVSGAPSGTRLADGSYLDFGGIGIADVLKANPQAALYVPEADQHVPGLTAGDTLAFAARANTNALAIDSEPAVDAVMSMLGIGHTKTTLVGSGSHKGLSGGEMKRLSIAEALLQQAALCCWDNSTCGLDSISAMEFCKVVQMEKEMRQATACVAVNNMSESAYQLFDKVLVLYRGRQIYFGPTAEAARYFEKLGFERPRLQTTPDFLTSMANAASRRARPGHEGTVPQSAADFATRWKQSPARAGVLAQLLEHKRVHTRPTRHWQTARGYPLSFLEQLSLCLWRGARLLRRDPGLLIGPSVGGLVTALICGSVFYNQPNDTSSFFGRSALMFFTVLVNSFSTSLEILSLYQFRPIIARQTRAAWYRPSAEALASMLVGIPYKLLNAITFNVTAYFLANLRRTPAAFFTFFCVSFCTTMTMSSMFRAVAVCTSSATQALIISTLLILAIPVYSGFPLPSADMQNWLRWIKAVDPVSYSFEALMGNEFGGRTFPCVRVVPSGAGYASIDNASQTTCAVIGADGASTTVHGSAYLASVYGYTNARLGRNVGILIAFMLGFTLVCLAASELMPAPRPSSEVLVKLGRRKRRPQDVEGKGGESGSSEALWRGFAQAPSIVEKRKDSSGTLYWSDLSLRVSKGKSTLQLLDRVDGWVKPGSVTALMGVSGAGKTTLLDTLASRTAVGVVTGEIWLGKATTKRELRARDMGYVQQKDMHLPTSSVREALTFSALVRQRSGSGAERRQYVDEVIALLGLEDCADAVIGENGESLNARQRKMLAIGIELAAKPDVLLFLDEPTSGQDAQAAWNMVAIFRQIANAGLGVLCTIHQPSGLLLEQFDSLLLLAQGGRTVYFGDVGQDLDTVVQYFVRNGAEELRPGTNPAEWILHLANAPASLDWPAIWRGSPEYVSIKEELRENDRLVVSSEVEALAQTPFWMQFCLFARRTLQNYWRTPWYIYSKAALCCWSALFVGFSFFNAPTSLQGLQNQMLAVFMLCTIGSQLAQQMLAQYVPLRNLFEVYELPAGAYAWPAFLVSHVLIEQLWNSLMAVVIFFCWFYPVGFTNALDADDAHSRSATMFLFLWLFLAFVGSLELLAAAAANSAEGAGNLSNLAFTLSLLFCGILASPDAMPRFWIFMYRVSPFTYIVEGILSVGLAGKRVTCADNEILTMQPRQDETCGEYLSAYVRQHGGEVLDPAATRDCRYCPVTDSGAYLSQSHIEYGHRWRNVGILLAYIAFNIGVAFFLHWRSRFRKREAKKRV</sequence>
<evidence type="ECO:0000259" key="11">
    <source>
        <dbReference type="PROSITE" id="PS50893"/>
    </source>
</evidence>
<dbReference type="Pfam" id="PF01061">
    <property type="entry name" value="ABC2_membrane"/>
    <property type="match status" value="2"/>
</dbReference>
<feature type="transmembrane region" description="Helical" evidence="10">
    <location>
        <begin position="505"/>
        <end position="531"/>
    </location>
</feature>
<proteinExistence type="inferred from homology"/>
<dbReference type="InterPro" id="IPR027417">
    <property type="entry name" value="P-loop_NTPase"/>
</dbReference>
<dbReference type="InterPro" id="IPR003439">
    <property type="entry name" value="ABC_transporter-like_ATP-bd"/>
</dbReference>
<dbReference type="PROSITE" id="PS50893">
    <property type="entry name" value="ABC_TRANSPORTER_2"/>
    <property type="match status" value="2"/>
</dbReference>
<dbReference type="InterPro" id="IPR010929">
    <property type="entry name" value="PDR_CDR_ABC"/>
</dbReference>
<evidence type="ECO:0000313" key="13">
    <source>
        <dbReference type="Proteomes" id="UP000774617"/>
    </source>
</evidence>
<reference evidence="12 13" key="1">
    <citation type="journal article" date="2021" name="Nat. Commun.">
        <title>Genetic determinants of endophytism in the Arabidopsis root mycobiome.</title>
        <authorList>
            <person name="Mesny F."/>
            <person name="Miyauchi S."/>
            <person name="Thiergart T."/>
            <person name="Pickel B."/>
            <person name="Atanasova L."/>
            <person name="Karlsson M."/>
            <person name="Huettel B."/>
            <person name="Barry K.W."/>
            <person name="Haridas S."/>
            <person name="Chen C."/>
            <person name="Bauer D."/>
            <person name="Andreopoulos W."/>
            <person name="Pangilinan J."/>
            <person name="LaButti K."/>
            <person name="Riley R."/>
            <person name="Lipzen A."/>
            <person name="Clum A."/>
            <person name="Drula E."/>
            <person name="Henrissat B."/>
            <person name="Kohler A."/>
            <person name="Grigoriev I.V."/>
            <person name="Martin F.M."/>
            <person name="Hacquard S."/>
        </authorList>
    </citation>
    <scope>NUCLEOTIDE SEQUENCE [LARGE SCALE GENOMIC DNA]</scope>
    <source>
        <strain evidence="12 13">MPI-SDFR-AT-0080</strain>
    </source>
</reference>
<organism evidence="12 13">
    <name type="scientific">Macrophomina phaseolina</name>
    <dbReference type="NCBI Taxonomy" id="35725"/>
    <lineage>
        <taxon>Eukaryota</taxon>
        <taxon>Fungi</taxon>
        <taxon>Dikarya</taxon>
        <taxon>Ascomycota</taxon>
        <taxon>Pezizomycotina</taxon>
        <taxon>Dothideomycetes</taxon>
        <taxon>Dothideomycetes incertae sedis</taxon>
        <taxon>Botryosphaeriales</taxon>
        <taxon>Botryosphaeriaceae</taxon>
        <taxon>Macrophomina</taxon>
    </lineage>
</organism>
<accession>A0ABQ8GPL5</accession>
<keyword evidence="7 10" id="KW-1133">Transmembrane helix</keyword>
<feature type="transmembrane region" description="Helical" evidence="10">
    <location>
        <begin position="1084"/>
        <end position="1105"/>
    </location>
</feature>
<evidence type="ECO:0000256" key="9">
    <source>
        <dbReference type="SAM" id="MobiDB-lite"/>
    </source>
</evidence>
<feature type="transmembrane region" description="Helical" evidence="10">
    <location>
        <begin position="462"/>
        <end position="484"/>
    </location>
</feature>
<dbReference type="InterPro" id="IPR017871">
    <property type="entry name" value="ABC_transporter-like_CS"/>
</dbReference>
<evidence type="ECO:0000256" key="10">
    <source>
        <dbReference type="SAM" id="Phobius"/>
    </source>
</evidence>
<keyword evidence="4 10" id="KW-0812">Transmembrane</keyword>
<evidence type="ECO:0000313" key="12">
    <source>
        <dbReference type="EMBL" id="KAH7060548.1"/>
    </source>
</evidence>
<dbReference type="PROSITE" id="PS00211">
    <property type="entry name" value="ABC_TRANSPORTER_1"/>
    <property type="match status" value="1"/>
</dbReference>
<dbReference type="PANTHER" id="PTHR19241">
    <property type="entry name" value="ATP-BINDING CASSETTE TRANSPORTER"/>
    <property type="match status" value="1"/>
</dbReference>
<evidence type="ECO:0000256" key="7">
    <source>
        <dbReference type="ARBA" id="ARBA00022989"/>
    </source>
</evidence>
<feature type="transmembrane region" description="Helical" evidence="10">
    <location>
        <begin position="1174"/>
        <end position="1194"/>
    </location>
</feature>
<feature type="region of interest" description="Disordered" evidence="9">
    <location>
        <begin position="1"/>
        <end position="40"/>
    </location>
</feature>
<feature type="transmembrane region" description="Helical" evidence="10">
    <location>
        <begin position="570"/>
        <end position="588"/>
    </location>
</feature>
<evidence type="ECO:0000256" key="3">
    <source>
        <dbReference type="ARBA" id="ARBA00022448"/>
    </source>
</evidence>
<evidence type="ECO:0000256" key="4">
    <source>
        <dbReference type="ARBA" id="ARBA00022692"/>
    </source>
</evidence>